<keyword evidence="4" id="KW-0175">Coiled coil</keyword>
<dbReference type="Gene3D" id="3.30.450.90">
    <property type="match status" value="1"/>
</dbReference>
<name>A0ABZ3C2U9_9GAMM</name>
<comment type="similarity">
    <text evidence="1">Belongs to the GSP E family.</text>
</comment>
<feature type="domain" description="Bacterial type II secretion system protein E" evidence="5">
    <location>
        <begin position="563"/>
        <end position="577"/>
    </location>
</feature>
<reference evidence="6 7" key="1">
    <citation type="submission" date="2024-03" db="EMBL/GenBank/DDBJ databases">
        <title>Complete Genome Sequence and Annotation of Ignatzschineria larvae DSM 13226.</title>
        <authorList>
            <person name="Cantrell E."/>
            <person name="Burcham Z.M."/>
        </authorList>
    </citation>
    <scope>NUCLEOTIDE SEQUENCE [LARGE SCALE GENOMIC DNA]</scope>
    <source>
        <strain evidence="6 7">DSM 13226</strain>
    </source>
</reference>
<sequence>MKLEENQLIQALIALKWISKEAIPLLSAKMYENEKSVVGKLRAHGLSSGAILEGAMFANINAEYPLLVVDLACLNLAQVITIGTPLTVSQMNDYFLAPIGMIEGRLKIAVADIETVTLLKRIHFPAPVDYWLADSQQIQILIAQIAGMRELAEKAETEVKAKEAKEREIQSSVENKNNFIDQDNVDNNLIEDTKENATEDDITVVDSLEEYLVEENNHVETNLIVDDYRNEYDRQEIEEITEKIALPIDDGYSVEIDALADDYPIGDEEDPGKEARDFSDQCADEDLISGITVTSTKIAPTTEEYAVENAGLIESNIDSTVKDDSLGSSSFNPNVSVINTKPMDLSPEESAELASDDLVGYLNFVLLDAVTQKASDIHFEPYESHYRIRFRIDGLLQEAYQVPEKYRERIASRLKVMAELDIAEKRLPQDGHLTIQLDEDDATGESVDARISVIPTIWGEKVVLRLLDSNEVALTLNQLGLSNHDRQVVQAAIERSQGLILVTGPTGSGKTVTLYAALNALNQASRNIATIEDPVEINLEGINQLQIHPEIGLDFAEALRAFLRQDPDVVMVGEIRDYKTADIVVKAAQTGHLVLSTLHTNSAIETLNRLKNMRIELYNIASTVKLIIAQRLVRTLCHCKEEDIVDSHYLESLGFTPKQAASRFFRAKGCSECRDGYKGRRAIFEVMPISKRMEALILEDAGTIEIQRQAEREGIKTLRQAGIEMVLEGVTSLEEVLRVTHD</sequence>
<dbReference type="CDD" id="cd01129">
    <property type="entry name" value="PulE-GspE-like"/>
    <property type="match status" value="1"/>
</dbReference>
<protein>
    <submittedName>
        <fullName evidence="6">ATPase, T2SS/T4P/T4SS family</fullName>
    </submittedName>
</protein>
<dbReference type="RefSeq" id="WP_051396059.1">
    <property type="nucleotide sequence ID" value="NZ_AZOD01000005.1"/>
</dbReference>
<dbReference type="InterPro" id="IPR027417">
    <property type="entry name" value="P-loop_NTPase"/>
</dbReference>
<dbReference type="SMART" id="SM00382">
    <property type="entry name" value="AAA"/>
    <property type="match status" value="1"/>
</dbReference>
<proteinExistence type="inferred from homology"/>
<dbReference type="PROSITE" id="PS00662">
    <property type="entry name" value="T2SP_E"/>
    <property type="match status" value="1"/>
</dbReference>
<evidence type="ECO:0000256" key="3">
    <source>
        <dbReference type="ARBA" id="ARBA00022840"/>
    </source>
</evidence>
<dbReference type="PANTHER" id="PTHR30258">
    <property type="entry name" value="TYPE II SECRETION SYSTEM PROTEIN GSPE-RELATED"/>
    <property type="match status" value="1"/>
</dbReference>
<dbReference type="Proteomes" id="UP001449178">
    <property type="component" value="Chromosome"/>
</dbReference>
<evidence type="ECO:0000259" key="5">
    <source>
        <dbReference type="PROSITE" id="PS00662"/>
    </source>
</evidence>
<dbReference type="Gene3D" id="3.40.50.300">
    <property type="entry name" value="P-loop containing nucleotide triphosphate hydrolases"/>
    <property type="match status" value="1"/>
</dbReference>
<accession>A0ABZ3C2U9</accession>
<dbReference type="Pfam" id="PF00437">
    <property type="entry name" value="T2SSE"/>
    <property type="match status" value="1"/>
</dbReference>
<dbReference type="InterPro" id="IPR003593">
    <property type="entry name" value="AAA+_ATPase"/>
</dbReference>
<evidence type="ECO:0000256" key="4">
    <source>
        <dbReference type="SAM" id="Coils"/>
    </source>
</evidence>
<evidence type="ECO:0000313" key="7">
    <source>
        <dbReference type="Proteomes" id="UP001449178"/>
    </source>
</evidence>
<keyword evidence="3" id="KW-0067">ATP-binding</keyword>
<gene>
    <name evidence="6" type="ORF">WMO13_03090</name>
</gene>
<keyword evidence="7" id="KW-1185">Reference proteome</keyword>
<dbReference type="InterPro" id="IPR001482">
    <property type="entry name" value="T2SS/T4SS_dom"/>
</dbReference>
<evidence type="ECO:0000256" key="2">
    <source>
        <dbReference type="ARBA" id="ARBA00022741"/>
    </source>
</evidence>
<dbReference type="PANTHER" id="PTHR30258:SF1">
    <property type="entry name" value="PROTEIN TRANSPORT PROTEIN HOFB HOMOLOG"/>
    <property type="match status" value="1"/>
</dbReference>
<dbReference type="SUPFAM" id="SSF52540">
    <property type="entry name" value="P-loop containing nucleoside triphosphate hydrolases"/>
    <property type="match status" value="1"/>
</dbReference>
<feature type="coiled-coil region" evidence="4">
    <location>
        <begin position="138"/>
        <end position="172"/>
    </location>
</feature>
<organism evidence="6 7">
    <name type="scientific">Ignatzschineria larvae DSM 13226</name>
    <dbReference type="NCBI Taxonomy" id="1111732"/>
    <lineage>
        <taxon>Bacteria</taxon>
        <taxon>Pseudomonadati</taxon>
        <taxon>Pseudomonadota</taxon>
        <taxon>Gammaproteobacteria</taxon>
        <taxon>Cardiobacteriales</taxon>
        <taxon>Ignatzschineriaceae</taxon>
        <taxon>Ignatzschineria</taxon>
    </lineage>
</organism>
<keyword evidence="2" id="KW-0547">Nucleotide-binding</keyword>
<evidence type="ECO:0000256" key="1">
    <source>
        <dbReference type="ARBA" id="ARBA00006611"/>
    </source>
</evidence>
<dbReference type="EMBL" id="CP150637">
    <property type="protein sequence ID" value="WZW88385.1"/>
    <property type="molecule type" value="Genomic_DNA"/>
</dbReference>
<evidence type="ECO:0000313" key="6">
    <source>
        <dbReference type="EMBL" id="WZW88385.1"/>
    </source>
</evidence>